<reference evidence="1 2" key="2">
    <citation type="submission" date="2014-03" db="EMBL/GenBank/DDBJ databases">
        <title>The Genome Sequence of Anncaliia algerae insect isolate PRA339.</title>
        <authorList>
            <consortium name="The Broad Institute Genome Sequencing Platform"/>
            <consortium name="The Broad Institute Genome Sequencing Center for Infectious Disease"/>
            <person name="Cuomo C."/>
            <person name="Becnel J."/>
            <person name="Sanscrainte N."/>
            <person name="Walker B."/>
            <person name="Young S.K."/>
            <person name="Zeng Q."/>
            <person name="Gargeya S."/>
            <person name="Fitzgerald M."/>
            <person name="Haas B."/>
            <person name="Abouelleil A."/>
            <person name="Alvarado L."/>
            <person name="Arachchi H.M."/>
            <person name="Berlin A.M."/>
            <person name="Chapman S.B."/>
            <person name="Dewar J."/>
            <person name="Goldberg J."/>
            <person name="Griggs A."/>
            <person name="Gujja S."/>
            <person name="Hansen M."/>
            <person name="Howarth C."/>
            <person name="Imamovic A."/>
            <person name="Larimer J."/>
            <person name="McCowan C."/>
            <person name="Murphy C."/>
            <person name="Neiman D."/>
            <person name="Pearson M."/>
            <person name="Priest M."/>
            <person name="Roberts A."/>
            <person name="Saif S."/>
            <person name="Shea T."/>
            <person name="Sisk P."/>
            <person name="Sykes S."/>
            <person name="Wortman J."/>
            <person name="Nusbaum C."/>
            <person name="Birren B."/>
        </authorList>
    </citation>
    <scope>NUCLEOTIDE SEQUENCE [LARGE SCALE GENOMIC DNA]</scope>
    <source>
        <strain evidence="1 2">PRA339</strain>
    </source>
</reference>
<proteinExistence type="predicted"/>
<sequence>MMKVKLKPSSINLRVSKCIKNKCGNTRLITSGSKLHFINTSVDKFIKIIYTYVLNFNNYQAFNFCQVNETKLLKFRDFIKKSFHRRYKITLLWIRSTA</sequence>
<evidence type="ECO:0000313" key="2">
    <source>
        <dbReference type="Proteomes" id="UP000030655"/>
    </source>
</evidence>
<dbReference type="VEuPathDB" id="MicrosporidiaDB:H312_01625"/>
<dbReference type="Proteomes" id="UP000030655">
    <property type="component" value="Unassembled WGS sequence"/>
</dbReference>
<reference evidence="2" key="1">
    <citation type="submission" date="2013-02" db="EMBL/GenBank/DDBJ databases">
        <authorList>
            <consortium name="The Broad Institute Genome Sequencing Platform"/>
            <person name="Cuomo C."/>
            <person name="Becnel J."/>
            <person name="Sanscrainte N."/>
            <person name="Walker B."/>
            <person name="Young S.K."/>
            <person name="Zeng Q."/>
            <person name="Gargeya S."/>
            <person name="Fitzgerald M."/>
            <person name="Haas B."/>
            <person name="Abouelleil A."/>
            <person name="Alvarado L."/>
            <person name="Arachchi H.M."/>
            <person name="Berlin A.M."/>
            <person name="Chapman S.B."/>
            <person name="Dewar J."/>
            <person name="Goldberg J."/>
            <person name="Griggs A."/>
            <person name="Gujja S."/>
            <person name="Hansen M."/>
            <person name="Howarth C."/>
            <person name="Imamovic A."/>
            <person name="Larimer J."/>
            <person name="McCowan C."/>
            <person name="Murphy C."/>
            <person name="Neiman D."/>
            <person name="Pearson M."/>
            <person name="Priest M."/>
            <person name="Roberts A."/>
            <person name="Saif S."/>
            <person name="Shea T."/>
            <person name="Sisk P."/>
            <person name="Sykes S."/>
            <person name="Wortman J."/>
            <person name="Nusbaum C."/>
            <person name="Birren B."/>
        </authorList>
    </citation>
    <scope>NUCLEOTIDE SEQUENCE [LARGE SCALE GENOMIC DNA]</scope>
    <source>
        <strain evidence="2">PRA339</strain>
    </source>
</reference>
<keyword evidence="2" id="KW-1185">Reference proteome</keyword>
<protein>
    <submittedName>
        <fullName evidence="1">Uncharacterized protein</fullName>
    </submittedName>
</protein>
<gene>
    <name evidence="1" type="ORF">H312_01625</name>
</gene>
<evidence type="ECO:0000313" key="1">
    <source>
        <dbReference type="EMBL" id="KCZ80970.1"/>
    </source>
</evidence>
<name>A0A059F1C6_9MICR</name>
<dbReference type="OrthoDB" id="2200427at2759"/>
<accession>A0A059F1C6</accession>
<dbReference type="EMBL" id="KK365155">
    <property type="protein sequence ID" value="KCZ80970.1"/>
    <property type="molecule type" value="Genomic_DNA"/>
</dbReference>
<dbReference type="HOGENOM" id="CLU_2333213_0_0_1"/>
<dbReference type="AlphaFoldDB" id="A0A059F1C6"/>
<organism evidence="1 2">
    <name type="scientific">Anncaliia algerae PRA339</name>
    <dbReference type="NCBI Taxonomy" id="1288291"/>
    <lineage>
        <taxon>Eukaryota</taxon>
        <taxon>Fungi</taxon>
        <taxon>Fungi incertae sedis</taxon>
        <taxon>Microsporidia</taxon>
        <taxon>Tubulinosematoidea</taxon>
        <taxon>Tubulinosematidae</taxon>
        <taxon>Anncaliia</taxon>
    </lineage>
</organism>